<comment type="caution">
    <text evidence="3">The sequence shown here is derived from an EMBL/GenBank/DDBJ whole genome shotgun (WGS) entry which is preliminary data.</text>
</comment>
<dbReference type="InterPro" id="IPR002711">
    <property type="entry name" value="HNH"/>
</dbReference>
<accession>A0A8T1TWX8</accession>
<dbReference type="GO" id="GO:0003676">
    <property type="term" value="F:nucleic acid binding"/>
    <property type="evidence" value="ECO:0007669"/>
    <property type="project" value="InterPro"/>
</dbReference>
<dbReference type="InterPro" id="IPR003615">
    <property type="entry name" value="HNH_nuc"/>
</dbReference>
<proteinExistence type="predicted"/>
<evidence type="ECO:0000313" key="3">
    <source>
        <dbReference type="EMBL" id="KAG6950610.1"/>
    </source>
</evidence>
<evidence type="ECO:0000313" key="4">
    <source>
        <dbReference type="Proteomes" id="UP000688947"/>
    </source>
</evidence>
<reference evidence="3" key="1">
    <citation type="submission" date="2021-01" db="EMBL/GenBank/DDBJ databases">
        <title>Phytophthora aleatoria, a newly-described species from Pinus radiata is distinct from Phytophthora cactorum isolates based on comparative genomics.</title>
        <authorList>
            <person name="Mcdougal R."/>
            <person name="Panda P."/>
            <person name="Williams N."/>
            <person name="Studholme D.J."/>
        </authorList>
    </citation>
    <scope>NUCLEOTIDE SEQUENCE</scope>
    <source>
        <strain evidence="3">NZFS 3830</strain>
    </source>
</reference>
<sequence>MTTEYQAKKLELMRLRLDQESALEREKLDEQTERHNHERIAHEREENNNDRNLMTYNVHIDNWTKKCMVQCFGTFSCWDMSSEHIVQAVEFNRDARVTDSDMENFADAIATGSNPMRLTDGSTKIVLDNNILSQAGDANLEDKESAVEDIVEIDEYEDINPVTSKYIQSLFKTISDVIRCEGEVKRSLLVCAFANIDSIDSMLCGDKSVMARLVKWRQHCTSELATRSSIRSRAEVMRNDKNLRLDRRKTMIKDLARLMKMANEFDADQGTFRCFVCRKPMHINDYGVEGLHVVSRADGGACSLANLVPGCLKCNRSSGRVNPIDVRISWPKIASES</sequence>
<name>A0A8T1TWX8_9STRA</name>
<gene>
    <name evidence="3" type="ORF">JG687_00014140</name>
</gene>
<dbReference type="Pfam" id="PF01844">
    <property type="entry name" value="HNH"/>
    <property type="match status" value="1"/>
</dbReference>
<dbReference type="VEuPathDB" id="FungiDB:PC110_g18015"/>
<feature type="domain" description="HNH nuclease" evidence="2">
    <location>
        <begin position="259"/>
        <end position="316"/>
    </location>
</feature>
<dbReference type="Proteomes" id="UP000688947">
    <property type="component" value="Unassembled WGS sequence"/>
</dbReference>
<dbReference type="AlphaFoldDB" id="A0A8T1TWX8"/>
<organism evidence="3 4">
    <name type="scientific">Phytophthora cactorum</name>
    <dbReference type="NCBI Taxonomy" id="29920"/>
    <lineage>
        <taxon>Eukaryota</taxon>
        <taxon>Sar</taxon>
        <taxon>Stramenopiles</taxon>
        <taxon>Oomycota</taxon>
        <taxon>Peronosporomycetes</taxon>
        <taxon>Peronosporales</taxon>
        <taxon>Peronosporaceae</taxon>
        <taxon>Phytophthora</taxon>
    </lineage>
</organism>
<dbReference type="EMBL" id="JAENGZ010001109">
    <property type="protein sequence ID" value="KAG6950610.1"/>
    <property type="molecule type" value="Genomic_DNA"/>
</dbReference>
<evidence type="ECO:0000256" key="1">
    <source>
        <dbReference type="SAM" id="MobiDB-lite"/>
    </source>
</evidence>
<dbReference type="CDD" id="cd00085">
    <property type="entry name" value="HNHc"/>
    <property type="match status" value="1"/>
</dbReference>
<dbReference type="OrthoDB" id="124794at2759"/>
<dbReference type="SMART" id="SM00507">
    <property type="entry name" value="HNHc"/>
    <property type="match status" value="1"/>
</dbReference>
<dbReference type="GO" id="GO:0008270">
    <property type="term" value="F:zinc ion binding"/>
    <property type="evidence" value="ECO:0007669"/>
    <property type="project" value="InterPro"/>
</dbReference>
<dbReference type="VEuPathDB" id="FungiDB:PC110_g18014"/>
<evidence type="ECO:0000259" key="2">
    <source>
        <dbReference type="SMART" id="SM00507"/>
    </source>
</evidence>
<dbReference type="GO" id="GO:0004519">
    <property type="term" value="F:endonuclease activity"/>
    <property type="evidence" value="ECO:0007669"/>
    <property type="project" value="InterPro"/>
</dbReference>
<feature type="region of interest" description="Disordered" evidence="1">
    <location>
        <begin position="24"/>
        <end position="46"/>
    </location>
</feature>
<protein>
    <recommendedName>
        <fullName evidence="2">HNH nuclease domain-containing protein</fullName>
    </recommendedName>
</protein>